<feature type="domain" description="Winged helix-turn helix" evidence="3">
    <location>
        <begin position="98"/>
        <end position="146"/>
    </location>
</feature>
<feature type="region of interest" description="Disordered" evidence="1">
    <location>
        <begin position="133"/>
        <end position="163"/>
    </location>
</feature>
<proteinExistence type="predicted"/>
<evidence type="ECO:0000313" key="5">
    <source>
        <dbReference type="Proteomes" id="UP001209854"/>
    </source>
</evidence>
<evidence type="ECO:0000313" key="4">
    <source>
        <dbReference type="EMBL" id="MCW7552641.1"/>
    </source>
</evidence>
<dbReference type="EMBL" id="JAPFCC010000001">
    <property type="protein sequence ID" value="MCW7552641.1"/>
    <property type="molecule type" value="Genomic_DNA"/>
</dbReference>
<organism evidence="4 5">
    <name type="scientific">Endozoicomonas gorgoniicola</name>
    <dbReference type="NCBI Taxonomy" id="1234144"/>
    <lineage>
        <taxon>Bacteria</taxon>
        <taxon>Pseudomonadati</taxon>
        <taxon>Pseudomonadota</taxon>
        <taxon>Gammaproteobacteria</taxon>
        <taxon>Oceanospirillales</taxon>
        <taxon>Endozoicomonadaceae</taxon>
        <taxon>Endozoicomonas</taxon>
    </lineage>
</organism>
<accession>A0ABT3MTC9</accession>
<dbReference type="InterPro" id="IPR055247">
    <property type="entry name" value="InsJ-like_HTH"/>
</dbReference>
<dbReference type="InterPro" id="IPR009057">
    <property type="entry name" value="Homeodomain-like_sf"/>
</dbReference>
<dbReference type="SUPFAM" id="SSF46689">
    <property type="entry name" value="Homeodomain-like"/>
    <property type="match status" value="1"/>
</dbReference>
<evidence type="ECO:0000256" key="1">
    <source>
        <dbReference type="SAM" id="MobiDB-lite"/>
    </source>
</evidence>
<reference evidence="4 5" key="1">
    <citation type="submission" date="2022-10" db="EMBL/GenBank/DDBJ databases">
        <title>High-quality genome sequences of two octocoral-associated bacteria, Endozoicomonas euniceicola EF212 and Endozoicomonas gorgoniicola PS125.</title>
        <authorList>
            <person name="Chiou Y.-J."/>
            <person name="Chen Y.-H."/>
        </authorList>
    </citation>
    <scope>NUCLEOTIDE SEQUENCE [LARGE SCALE GENOMIC DNA]</scope>
    <source>
        <strain evidence="4 5">PS125</strain>
    </source>
</reference>
<dbReference type="RefSeq" id="WP_262567589.1">
    <property type="nucleotide sequence ID" value="NZ_JAPFCC010000001.1"/>
</dbReference>
<name>A0ABT3MTC9_9GAMM</name>
<keyword evidence="5" id="KW-1185">Reference proteome</keyword>
<protein>
    <submittedName>
        <fullName evidence="4">Winged helix-turn-helix domain-containing protein</fullName>
    </submittedName>
</protein>
<evidence type="ECO:0000259" key="2">
    <source>
        <dbReference type="Pfam" id="PF13518"/>
    </source>
</evidence>
<feature type="compositionally biased region" description="Polar residues" evidence="1">
    <location>
        <begin position="149"/>
        <end position="163"/>
    </location>
</feature>
<evidence type="ECO:0000259" key="3">
    <source>
        <dbReference type="Pfam" id="PF13592"/>
    </source>
</evidence>
<sequence>MSKVDGRKISHEVREAIRMEAIQKWLDGATVKSLAEEYGTDESCIYRWTGRYRDGGMEALKTRPIAQSKNAKLSPEQRESLTQIILTKDPTAYGFYKTLWSRDILASVIKTEFDVTMHPAAVSKMLRRMGLTPQRPVRKAWQQSKKKSTGVSGYTLSDPSQTG</sequence>
<dbReference type="Pfam" id="PF13518">
    <property type="entry name" value="HTH_28"/>
    <property type="match status" value="1"/>
</dbReference>
<comment type="caution">
    <text evidence="4">The sequence shown here is derived from an EMBL/GenBank/DDBJ whole genome shotgun (WGS) entry which is preliminary data.</text>
</comment>
<dbReference type="Pfam" id="PF13592">
    <property type="entry name" value="HTH_33"/>
    <property type="match status" value="1"/>
</dbReference>
<feature type="domain" description="Insertion element IS150 protein InsJ-like helix-turn-helix" evidence="2">
    <location>
        <begin position="18"/>
        <end position="64"/>
    </location>
</feature>
<gene>
    <name evidence="4" type="ORF">NX722_08270</name>
</gene>
<dbReference type="Proteomes" id="UP001209854">
    <property type="component" value="Unassembled WGS sequence"/>
</dbReference>
<dbReference type="InterPro" id="IPR025959">
    <property type="entry name" value="Winged_HTH_dom"/>
</dbReference>